<dbReference type="InterPro" id="IPR034922">
    <property type="entry name" value="REX1-like_exo"/>
</dbReference>
<keyword evidence="2" id="KW-0378">Hydrolase</keyword>
<feature type="domain" description="Exonuclease" evidence="5">
    <location>
        <begin position="105"/>
        <end position="268"/>
    </location>
</feature>
<evidence type="ECO:0000313" key="7">
    <source>
        <dbReference type="Proteomes" id="UP000094527"/>
    </source>
</evidence>
<protein>
    <submittedName>
        <fullName evidence="6">RNA exonuclease 1</fullName>
    </submittedName>
</protein>
<dbReference type="GO" id="GO:0004527">
    <property type="term" value="F:exonuclease activity"/>
    <property type="evidence" value="ECO:0007669"/>
    <property type="project" value="UniProtKB-KW"/>
</dbReference>
<name>A0A1D2N211_ORCCI</name>
<evidence type="ECO:0000313" key="6">
    <source>
        <dbReference type="EMBL" id="ODM99323.1"/>
    </source>
</evidence>
<evidence type="ECO:0000256" key="3">
    <source>
        <dbReference type="ARBA" id="ARBA00022839"/>
    </source>
</evidence>
<dbReference type="InterPro" id="IPR012337">
    <property type="entry name" value="RNaseH-like_sf"/>
</dbReference>
<dbReference type="AlphaFoldDB" id="A0A1D2N211"/>
<dbReference type="Pfam" id="PF00929">
    <property type="entry name" value="RNase_T"/>
    <property type="match status" value="1"/>
</dbReference>
<dbReference type="GO" id="GO:0005634">
    <property type="term" value="C:nucleus"/>
    <property type="evidence" value="ECO:0007669"/>
    <property type="project" value="TreeGrafter"/>
</dbReference>
<sequence length="426" mass="47751">MWKTLRIDEVSAGAVINKHEMPSTPEASSQVIKQLSTVFPIDFENEAPELPSKQDTFPRNSLILTLPQLIQESYPLPIPTTSSTRETQHFTPTSETYKPAHMGSRMYSIDCEMCEAEGNSQALTKIAVIDEDLNTVYESLVKPKEKIIDYRTRWSGVTNEMLEPVTTTLEDVQTRIREIVSESPDCILIGQSLNCDLKSMRMTHPYVIDTSVIFNLTGVEGRKSKLRDLSLNLLDEEIQKKHKNGHCPVEDSRAAMKLVKKKLATGFSFGNELKNVSQNTIMSFDPALVSSTFKQKKLDKNVTNKLPVSSDSVAGRAPRGPNPVPEAQDNARASPLKQASDEGDEEQLLRALHVDKVNEQVLQSDVQRCVSKLDKRIDRLYSHMLSNSLLVVVSTRQDKSGSDQTRRNNGVCLIRVKSSEVPRRLD</sequence>
<dbReference type="CDD" id="cd06145">
    <property type="entry name" value="REX1_like"/>
    <property type="match status" value="1"/>
</dbReference>
<organism evidence="6 7">
    <name type="scientific">Orchesella cincta</name>
    <name type="common">Springtail</name>
    <name type="synonym">Podura cincta</name>
    <dbReference type="NCBI Taxonomy" id="48709"/>
    <lineage>
        <taxon>Eukaryota</taxon>
        <taxon>Metazoa</taxon>
        <taxon>Ecdysozoa</taxon>
        <taxon>Arthropoda</taxon>
        <taxon>Hexapoda</taxon>
        <taxon>Collembola</taxon>
        <taxon>Entomobryomorpha</taxon>
        <taxon>Entomobryoidea</taxon>
        <taxon>Orchesellidae</taxon>
        <taxon>Orchesellinae</taxon>
        <taxon>Orchesella</taxon>
    </lineage>
</organism>
<dbReference type="Proteomes" id="UP000094527">
    <property type="component" value="Unassembled WGS sequence"/>
</dbReference>
<gene>
    <name evidence="6" type="ORF">Ocin01_07355</name>
</gene>
<dbReference type="PANTHER" id="PTHR12801:SF82">
    <property type="entry name" value="RNA EXONUCLEASE 5"/>
    <property type="match status" value="1"/>
</dbReference>
<keyword evidence="7" id="KW-1185">Reference proteome</keyword>
<dbReference type="EMBL" id="LJIJ01000287">
    <property type="protein sequence ID" value="ODM99323.1"/>
    <property type="molecule type" value="Genomic_DNA"/>
</dbReference>
<dbReference type="PANTHER" id="PTHR12801">
    <property type="entry name" value="RNA EXONUCLEASE REXO1 / RECO3 FAMILY MEMBER-RELATED"/>
    <property type="match status" value="1"/>
</dbReference>
<evidence type="ECO:0000256" key="4">
    <source>
        <dbReference type="SAM" id="MobiDB-lite"/>
    </source>
</evidence>
<comment type="caution">
    <text evidence="6">The sequence shown here is derived from an EMBL/GenBank/DDBJ whole genome shotgun (WGS) entry which is preliminary data.</text>
</comment>
<evidence type="ECO:0000259" key="5">
    <source>
        <dbReference type="SMART" id="SM00479"/>
    </source>
</evidence>
<feature type="region of interest" description="Disordered" evidence="4">
    <location>
        <begin position="304"/>
        <end position="344"/>
    </location>
</feature>
<evidence type="ECO:0000256" key="2">
    <source>
        <dbReference type="ARBA" id="ARBA00022801"/>
    </source>
</evidence>
<dbReference type="InterPro" id="IPR036397">
    <property type="entry name" value="RNaseH_sf"/>
</dbReference>
<dbReference type="GO" id="GO:0003676">
    <property type="term" value="F:nucleic acid binding"/>
    <property type="evidence" value="ECO:0007669"/>
    <property type="project" value="InterPro"/>
</dbReference>
<proteinExistence type="predicted"/>
<accession>A0A1D2N211</accession>
<dbReference type="Gene3D" id="3.30.420.10">
    <property type="entry name" value="Ribonuclease H-like superfamily/Ribonuclease H"/>
    <property type="match status" value="1"/>
</dbReference>
<keyword evidence="1" id="KW-0540">Nuclease</keyword>
<dbReference type="InterPro" id="IPR013520">
    <property type="entry name" value="Ribonucl_H"/>
</dbReference>
<evidence type="ECO:0000256" key="1">
    <source>
        <dbReference type="ARBA" id="ARBA00022722"/>
    </source>
</evidence>
<dbReference type="STRING" id="48709.A0A1D2N211"/>
<keyword evidence="3 6" id="KW-0269">Exonuclease</keyword>
<reference evidence="6 7" key="1">
    <citation type="journal article" date="2016" name="Genome Biol. Evol.">
        <title>Gene Family Evolution Reflects Adaptation to Soil Environmental Stressors in the Genome of the Collembolan Orchesella cincta.</title>
        <authorList>
            <person name="Faddeeva-Vakhrusheva A."/>
            <person name="Derks M.F."/>
            <person name="Anvar S.Y."/>
            <person name="Agamennone V."/>
            <person name="Suring W."/>
            <person name="Smit S."/>
            <person name="van Straalen N.M."/>
            <person name="Roelofs D."/>
        </authorList>
    </citation>
    <scope>NUCLEOTIDE SEQUENCE [LARGE SCALE GENOMIC DNA]</scope>
    <source>
        <tissue evidence="6">Mixed pool</tissue>
    </source>
</reference>
<dbReference type="InterPro" id="IPR047021">
    <property type="entry name" value="REXO1/3/4-like"/>
</dbReference>
<dbReference type="SMART" id="SM00479">
    <property type="entry name" value="EXOIII"/>
    <property type="match status" value="1"/>
</dbReference>
<dbReference type="SUPFAM" id="SSF53098">
    <property type="entry name" value="Ribonuclease H-like"/>
    <property type="match status" value="1"/>
</dbReference>
<dbReference type="OrthoDB" id="3996471at2759"/>